<evidence type="ECO:0000313" key="2">
    <source>
        <dbReference type="EMBL" id="EST35315.1"/>
    </source>
</evidence>
<comment type="caution">
    <text evidence="2">The sequence shown here is derived from an EMBL/GenBank/DDBJ whole genome shotgun (WGS) entry which is preliminary data.</text>
</comment>
<dbReference type="Proteomes" id="UP000017984">
    <property type="component" value="Chromosome"/>
</dbReference>
<accession>V6KT08</accession>
<dbReference type="EMBL" id="AWQX01000055">
    <property type="protein sequence ID" value="EST35315.1"/>
    <property type="molecule type" value="Genomic_DNA"/>
</dbReference>
<evidence type="ECO:0000256" key="1">
    <source>
        <dbReference type="SAM" id="MobiDB-lite"/>
    </source>
</evidence>
<reference evidence="2 3" key="1">
    <citation type="journal article" date="2014" name="Genome Announc.">
        <title>Draft Genome Sequence of Streptomyces roseochromogenes subsp. oscitans DS 12.976, Producer of the Aminocoumarin Antibiotic Clorobiocin.</title>
        <authorList>
            <person name="Ruckert C."/>
            <person name="Kalinowski J."/>
            <person name="Heide L."/>
            <person name="Apel A.K."/>
        </authorList>
    </citation>
    <scope>NUCLEOTIDE SEQUENCE [LARGE SCALE GENOMIC DNA]</scope>
    <source>
        <strain evidence="2 3">DS 12.976</strain>
    </source>
</reference>
<sequence>MDPITAAALTSLAGSLGGEAGRNAWQGLAALVRRPFRRAAGEESGETGGISSGELELAALRDDPDNTAHAQALATALGVRAALDAEFGTLLEQWWRGAAQATAAGNVNNTVNGTQNGPVIQGRDFSHMTFHFGQK</sequence>
<protein>
    <submittedName>
        <fullName evidence="2">Uncharacterized protein</fullName>
    </submittedName>
</protein>
<proteinExistence type="predicted"/>
<dbReference type="HOGENOM" id="CLU_128232_0_0_11"/>
<dbReference type="OrthoDB" id="4334952at2"/>
<dbReference type="AlphaFoldDB" id="V6KT08"/>
<feature type="region of interest" description="Disordered" evidence="1">
    <location>
        <begin position="39"/>
        <end position="63"/>
    </location>
</feature>
<keyword evidence="3" id="KW-1185">Reference proteome</keyword>
<evidence type="ECO:0000313" key="3">
    <source>
        <dbReference type="Proteomes" id="UP000017984"/>
    </source>
</evidence>
<name>V6KT08_STRRC</name>
<gene>
    <name evidence="2" type="ORF">M878_06370</name>
</gene>
<dbReference type="RefSeq" id="WP_023545268.1">
    <property type="nucleotide sequence ID" value="NZ_CM002285.1"/>
</dbReference>
<dbReference type="PATRIC" id="fig|1352936.5.peg.1365"/>
<organism evidence="2 3">
    <name type="scientific">Streptomyces roseochromogenus subsp. oscitans DS 12.976</name>
    <dbReference type="NCBI Taxonomy" id="1352936"/>
    <lineage>
        <taxon>Bacteria</taxon>
        <taxon>Bacillati</taxon>
        <taxon>Actinomycetota</taxon>
        <taxon>Actinomycetes</taxon>
        <taxon>Kitasatosporales</taxon>
        <taxon>Streptomycetaceae</taxon>
        <taxon>Streptomyces</taxon>
    </lineage>
</organism>
<dbReference type="STRING" id="1352936.M878_06370"/>